<organism evidence="3 4">
    <name type="scientific">Cercophora newfieldiana</name>
    <dbReference type="NCBI Taxonomy" id="92897"/>
    <lineage>
        <taxon>Eukaryota</taxon>
        <taxon>Fungi</taxon>
        <taxon>Dikarya</taxon>
        <taxon>Ascomycota</taxon>
        <taxon>Pezizomycotina</taxon>
        <taxon>Sordariomycetes</taxon>
        <taxon>Sordariomycetidae</taxon>
        <taxon>Sordariales</taxon>
        <taxon>Lasiosphaeriaceae</taxon>
        <taxon>Cercophora</taxon>
    </lineage>
</organism>
<keyword evidence="1" id="KW-0677">Repeat</keyword>
<dbReference type="EMBL" id="JAULSV010000002">
    <property type="protein sequence ID" value="KAK0651118.1"/>
    <property type="molecule type" value="Genomic_DNA"/>
</dbReference>
<feature type="domain" description="Nephrocystin 3-like N-terminal" evidence="2">
    <location>
        <begin position="434"/>
        <end position="615"/>
    </location>
</feature>
<dbReference type="InterPro" id="IPR029058">
    <property type="entry name" value="AB_hydrolase_fold"/>
</dbReference>
<evidence type="ECO:0000313" key="4">
    <source>
        <dbReference type="Proteomes" id="UP001174936"/>
    </source>
</evidence>
<protein>
    <recommendedName>
        <fullName evidence="2">Nephrocystin 3-like N-terminal domain-containing protein</fullName>
    </recommendedName>
</protein>
<dbReference type="InterPro" id="IPR056884">
    <property type="entry name" value="NPHP3-like_N"/>
</dbReference>
<comment type="caution">
    <text evidence="3">The sequence shown here is derived from an EMBL/GenBank/DDBJ whole genome shotgun (WGS) entry which is preliminary data.</text>
</comment>
<dbReference type="AlphaFoldDB" id="A0AA39YED8"/>
<dbReference type="Pfam" id="PF24883">
    <property type="entry name" value="NPHP3_N"/>
    <property type="match status" value="1"/>
</dbReference>
<proteinExistence type="predicted"/>
<gene>
    <name evidence="3" type="ORF">B0T16DRAFT_453620</name>
</gene>
<dbReference type="Gene3D" id="3.40.50.1820">
    <property type="entry name" value="alpha/beta hydrolase"/>
    <property type="match status" value="1"/>
</dbReference>
<keyword evidence="4" id="KW-1185">Reference proteome</keyword>
<dbReference type="InterPro" id="IPR027417">
    <property type="entry name" value="P-loop_NTPase"/>
</dbReference>
<reference evidence="3" key="1">
    <citation type="submission" date="2023-06" db="EMBL/GenBank/DDBJ databases">
        <title>Genome-scale phylogeny and comparative genomics of the fungal order Sordariales.</title>
        <authorList>
            <consortium name="Lawrence Berkeley National Laboratory"/>
            <person name="Hensen N."/>
            <person name="Bonometti L."/>
            <person name="Westerberg I."/>
            <person name="Brannstrom I.O."/>
            <person name="Guillou S."/>
            <person name="Cros-Aarteil S."/>
            <person name="Calhoun S."/>
            <person name="Haridas S."/>
            <person name="Kuo A."/>
            <person name="Mondo S."/>
            <person name="Pangilinan J."/>
            <person name="Riley R."/>
            <person name="Labutti K."/>
            <person name="Andreopoulos B."/>
            <person name="Lipzen A."/>
            <person name="Chen C."/>
            <person name="Yanf M."/>
            <person name="Daum C."/>
            <person name="Ng V."/>
            <person name="Clum A."/>
            <person name="Steindorff A."/>
            <person name="Ohm R."/>
            <person name="Martin F."/>
            <person name="Silar P."/>
            <person name="Natvig D."/>
            <person name="Lalanne C."/>
            <person name="Gautier V."/>
            <person name="Ament-Velasquez S.L."/>
            <person name="Kruys A."/>
            <person name="Hutchinson M.I."/>
            <person name="Powell A.J."/>
            <person name="Barry K."/>
            <person name="Miller A.N."/>
            <person name="Grigoriev I.V."/>
            <person name="Debuchy R."/>
            <person name="Gladieux P."/>
            <person name="Thoren M.H."/>
            <person name="Johannesson H."/>
        </authorList>
    </citation>
    <scope>NUCLEOTIDE SEQUENCE</scope>
    <source>
        <strain evidence="3">SMH2532-1</strain>
    </source>
</reference>
<dbReference type="PANTHER" id="PTHR10039:SF5">
    <property type="entry name" value="NACHT DOMAIN-CONTAINING PROTEIN"/>
    <property type="match status" value="1"/>
</dbReference>
<evidence type="ECO:0000313" key="3">
    <source>
        <dbReference type="EMBL" id="KAK0651118.1"/>
    </source>
</evidence>
<evidence type="ECO:0000256" key="1">
    <source>
        <dbReference type="ARBA" id="ARBA00022737"/>
    </source>
</evidence>
<accession>A0AA39YED8</accession>
<evidence type="ECO:0000259" key="2">
    <source>
        <dbReference type="Pfam" id="PF24883"/>
    </source>
</evidence>
<sequence>MTAPDGPWAKTVFRARGLPSRILASSEVADLLSAAFGDVASSSIRVFSVVTSLHYWERSPPKVATVMITGPSDPKLLRIQKNGDGSPKTEWELPVAGNLQPLILDTHFLGMTPLAEPGPSSHKADCIAVSGLASHPFGSWQPKNSDKTFMWLRDELPKTLPAVRPIIYGYDSRLEGSQSFQLIPDIASSLAKQLQSYGWTFPSAKPLLFLGHSLGGLIVQEAMVQLANSPNQLDTGLLGRVMGAGFFGVPNLGMDQLHFRTLVGGSPNESLVEDLARNSNYLRRLESSFSGIALIRKMKFFWAYETEMTPTTIRDTNGRLSRTGPPAILVTRQSATRRFVDTNPASTFPIQADHSGMVKFVRDSPDCHTVLHELLATFPQLHTQTLTYDLEMAPSSTEDTESRGPDFLQVALESLMTQNLRSRVDQIEDKFDHTFEWIFHHEQFTDWLQFGSGIFWIRGKPASGKSTLMKFICSDQRTHQLLHDWTQEGKEIHAAFYFHFRGTALQKSFEGLLRSVVHQVLSQQPSLYCIMELSALEAYQERPYLGKSQFWTVEELERALRKVLAQNIKPLSLILFFDALDEFDGHPNVIGRFLRSLVNDRPGSQTRVKVLFSSRPWETLIRQFGDCPSLSIHEYTEDDIRQFSYGILSQESAATSLVWKLIPDIVERSQGVFLWVKLVIQDLLRVLESGKGREASDLRQHLYSLPTALGEYYGHIVDRIPDFLRWEAFVILETLVRAKSQIGVRDLVGSVTMATCRTYAECLNKERKLGCSLDNWAAVDRMAREMCGRSTGCMVEINADHVQLMHQTVYEYVTSLEFKRRLLGPVGNAVSENGYAFLLKYRLFDAKLEVMERSIMELAYDAEASTGHGMKGFIDSIPQVHGGWTALEFAVKCSLHVYLSHSRSQLEKTTEPLLSYLCDAYSLDSLHLGDESRGMETIRVLLQHGYRMERDQLILSKIERGIRGGSSNPFALKLFKFIFQMVKEHPPATRQTLFGLDSAAFDAFAQSLLRSSPPNLVAWLLEKGLDGNWVDSHGRTHLDWGLSNESGDSKKRAHLCCVLVEHGVIAGMTTKQEWRAALAELKMSGVNIASLQRHFAEKFPPAAGWKVSEVLWSYLSP</sequence>
<dbReference type="Gene3D" id="3.40.50.300">
    <property type="entry name" value="P-loop containing nucleotide triphosphate hydrolases"/>
    <property type="match status" value="1"/>
</dbReference>
<dbReference type="SUPFAM" id="SSF52540">
    <property type="entry name" value="P-loop containing nucleoside triphosphate hydrolases"/>
    <property type="match status" value="1"/>
</dbReference>
<dbReference type="SUPFAM" id="SSF53474">
    <property type="entry name" value="alpha/beta-Hydrolases"/>
    <property type="match status" value="1"/>
</dbReference>
<name>A0AA39YED8_9PEZI</name>
<dbReference type="Proteomes" id="UP001174936">
    <property type="component" value="Unassembled WGS sequence"/>
</dbReference>
<dbReference type="PANTHER" id="PTHR10039">
    <property type="entry name" value="AMELOGENIN"/>
    <property type="match status" value="1"/>
</dbReference>